<name>A0A0H5R4F3_9EUKA</name>
<proteinExistence type="predicted"/>
<dbReference type="InterPro" id="IPR022033">
    <property type="entry name" value="Rav1p_C"/>
</dbReference>
<dbReference type="Gene3D" id="2.130.10.10">
    <property type="entry name" value="YVTN repeat-like/Quinoprotein amine dehydrogenase"/>
    <property type="match status" value="2"/>
</dbReference>
<dbReference type="SMART" id="SM00320">
    <property type="entry name" value="WD40"/>
    <property type="match status" value="5"/>
</dbReference>
<dbReference type="PROSITE" id="PS50082">
    <property type="entry name" value="WD_REPEATS_2"/>
    <property type="match status" value="1"/>
</dbReference>
<evidence type="ECO:0000259" key="2">
    <source>
        <dbReference type="Pfam" id="PF12234"/>
    </source>
</evidence>
<dbReference type="GO" id="GO:0043291">
    <property type="term" value="C:RAVE complex"/>
    <property type="evidence" value="ECO:0007669"/>
    <property type="project" value="TreeGrafter"/>
</dbReference>
<feature type="domain" description="RAVE complex protein Rav1 C-terminal" evidence="2">
    <location>
        <begin position="785"/>
        <end position="1068"/>
    </location>
</feature>
<dbReference type="EMBL" id="HACM01002482">
    <property type="protein sequence ID" value="CRZ02924.1"/>
    <property type="molecule type" value="Transcribed_RNA"/>
</dbReference>
<dbReference type="InterPro" id="IPR036322">
    <property type="entry name" value="WD40_repeat_dom_sf"/>
</dbReference>
<dbReference type="InterPro" id="IPR001680">
    <property type="entry name" value="WD40_rpt"/>
</dbReference>
<sequence length="1848" mass="204295">MTAFVGSFGLPQRFFGSQPFRSRYVISCKQPRTLILWQARLGCVQQLSFANEISCFCCNESHLLVALSSGYGKLLSFEADKFIETTEIFLGNGPVDAVALGSDFRVIISTASGIWSLNTIGIKEPRKLLHVVHSAEMVFSCDDRFLAFYSSDTSELCVLRESDGSIQRILHLKSNGTAYKKLQFSSNPHPCNLLLVFENETAILYAEIESTRFLPVLKRRQLQGATFINDIGINSISKSGGQRLAWILLYELSGHLVFLAVEGLWIKPRPSTYAVEQLRIAMPDLLLGSLHLLCCSSVFNRPYSWEDPPSGKRNFLRPDHPELVDLISVGKAGEIRSCYLSLSDKNTSNILSSGGHLHIISGIKCSSSFPLAASLDVAGTCCLWRLIPPHPLADIEIQFCSEVMAIINVVKGSVVDFSWHPLLCTLFIACTSETAMIPIRLVSPVLANSLSYTERDIGFISAESLLLNLQVLYCGSSTKTGDTGITILAAAFDVAINLYRVHDLSSLSMLHSVQIPSNFGPICSFDIDVCKKNSSVDSASFDRVIAIVSGGNNGGIFHTRLFVDANGICTVERSSIVYHSVAQRVLSVFYSAECGRIVSNSGEICNIFEVSNLNCMHVCEASLPSAHCTLGDGFLRILTARVDIECKQVIISLHSPNRDHILRQHEFAFVRWQCDSFGFDLESHICNRDCRVSAITTSPTGDVFVAIGNTVAVIPNNLVLTKATPSAILPIPVYHPSFLTELLMVGNAGIASAVISLACRSTIEENNMPVVPLSILLGKELDVFSLDDAVVTKFTEFLSTKSMPLLTAAENIQLLALADTILKHKNDRLSVDTCGSRFLIAVRLFQFEQHARQSLQNCLTSCDIAWAVHSKSTNALINLCWATTISEWSSLRALGIGYWVTSVTDLRPLMERLAQNQFLETRNPLGVMIWYLALQKKTLLLGLLKSSPTQRPMYDFFSRNFKEDRWQQAAIKNAFEFVANRKFISAIAMFLLAERLSDAVTVCLRNMNDPQLALVLVRLVDGISSSLITDIYKSELARACEMHDQWLQHIALWNIGMQSEAFQRIVETDTNARTFRPDVLNFVLTVHEVAKDSPLFADAISAYAQRGWPLLALRLIESYSIFCEYPLRQRVLQSAVCVQAASGSCSVSDDVQELSQRFFVVPDPIFCSLRTFLYSYRLFSPNASLLHDAIRVITGLISRNELSAGYIHKSKLFSVCHIVLSMECSKSFLGEAILWTTCFLIARHSPSQLLAVLRGQSDIIVNIIGLKRKCSTLATSLIPPVLSHPPVVLPFTTSTDKEIVAVVDILMQCLGVSRYIELFSSKSLPPLDHRDFPPIYRLYSALSRLLSSFATTLIVAVQQAITHCIDLARSGISLAATLSPLRVPGVFCEEYQQLFVWCGAQRISSCIADDINSCCEEALRSFLFDPVEVFRIPSDLVVSLALSKVNPLHAAIAVKKCIREANLESALRFRTRTVGSQALVDDELSSWEGCQHRFDNEEGSSDFALASYIYSVPTYRAYLAAALPSSPMAFPTATPIMQRLIASDSTYRSFLTKKDFAKGTLASDTEMSFACMCSHPKLPLYAAGNHRQEVYIWHFERPKPLWVYTLSHMENFTSVKFDEPSHGSKLAVTSSNGICSVYSFRPEATTPMFSVEAHGRTWTSQFLDSPTKLATGGTSGNKTLSDIGVWDLLSSPDRSLVVSLWGTHHTRRGITSLAYIPDRHHLVTASASGFIDIFDLRGRDSKHPIVHINAAHQGKISCLCYDAENDQLLSGGTDGFLKLWDPTLGSLLQNCGCIFPKQRFYNQHSSAAGSNLSGVFGITCISLTDHCNIVCGGTQGIVKYIKRNERVV</sequence>
<dbReference type="Pfam" id="PF12234">
    <property type="entry name" value="Rav1p_C"/>
    <property type="match status" value="1"/>
</dbReference>
<dbReference type="GO" id="GO:0007035">
    <property type="term" value="P:vacuolar acidification"/>
    <property type="evidence" value="ECO:0007669"/>
    <property type="project" value="TreeGrafter"/>
</dbReference>
<dbReference type="InterPro" id="IPR052208">
    <property type="entry name" value="DmX-like/RAVE_component"/>
</dbReference>
<evidence type="ECO:0000313" key="3">
    <source>
        <dbReference type="EMBL" id="CRZ02924.1"/>
    </source>
</evidence>
<organism evidence="3">
    <name type="scientific">Spongospora subterranea</name>
    <dbReference type="NCBI Taxonomy" id="70186"/>
    <lineage>
        <taxon>Eukaryota</taxon>
        <taxon>Sar</taxon>
        <taxon>Rhizaria</taxon>
        <taxon>Endomyxa</taxon>
        <taxon>Phytomyxea</taxon>
        <taxon>Plasmodiophorida</taxon>
        <taxon>Plasmodiophoridae</taxon>
        <taxon>Spongospora</taxon>
    </lineage>
</organism>
<dbReference type="PANTHER" id="PTHR13950:SF9">
    <property type="entry name" value="RABCONNECTIN-3A"/>
    <property type="match status" value="1"/>
</dbReference>
<feature type="repeat" description="WD" evidence="1">
    <location>
        <begin position="1749"/>
        <end position="1790"/>
    </location>
</feature>
<reference evidence="3" key="1">
    <citation type="submission" date="2015-04" db="EMBL/GenBank/DDBJ databases">
        <title>The genome sequence of the plant pathogenic Rhizarian Plasmodiophora brassicae reveals insights in its biotrophic life cycle and the origin of chitin synthesis.</title>
        <authorList>
            <person name="Schwelm A."/>
            <person name="Fogelqvist J."/>
            <person name="Knaust A."/>
            <person name="Julke S."/>
            <person name="Lilja T."/>
            <person name="Dhandapani V."/>
            <person name="Bonilla-Rosso G."/>
            <person name="Karlsson M."/>
            <person name="Shevchenko A."/>
            <person name="Choi S.R."/>
            <person name="Kim H.G."/>
            <person name="Park J.Y."/>
            <person name="Lim Y.P."/>
            <person name="Ludwig-Muller J."/>
            <person name="Dixelius C."/>
        </authorList>
    </citation>
    <scope>NUCLEOTIDE SEQUENCE</scope>
    <source>
        <tissue evidence="3">Potato root galls</tissue>
    </source>
</reference>
<dbReference type="PROSITE" id="PS50294">
    <property type="entry name" value="WD_REPEATS_REGION"/>
    <property type="match status" value="1"/>
</dbReference>
<evidence type="ECO:0000256" key="1">
    <source>
        <dbReference type="PROSITE-ProRule" id="PRU00221"/>
    </source>
</evidence>
<dbReference type="InterPro" id="IPR015943">
    <property type="entry name" value="WD40/YVTN_repeat-like_dom_sf"/>
</dbReference>
<keyword evidence="1" id="KW-0853">WD repeat</keyword>
<dbReference type="PANTHER" id="PTHR13950">
    <property type="entry name" value="RABCONNECTIN-RELATED"/>
    <property type="match status" value="1"/>
</dbReference>
<accession>A0A0H5R4F3</accession>
<dbReference type="SUPFAM" id="SSF50978">
    <property type="entry name" value="WD40 repeat-like"/>
    <property type="match status" value="3"/>
</dbReference>
<protein>
    <recommendedName>
        <fullName evidence="2">RAVE complex protein Rav1 C-terminal domain-containing protein</fullName>
    </recommendedName>
</protein>